<evidence type="ECO:0000313" key="9">
    <source>
        <dbReference type="EMBL" id="NHO40239.1"/>
    </source>
</evidence>
<keyword evidence="6" id="KW-0949">S-adenosyl-L-methionine</keyword>
<gene>
    <name evidence="9" type="ORF">GOB80_11210</name>
</gene>
<evidence type="ECO:0000256" key="7">
    <source>
        <dbReference type="PIRNR" id="PIRNR036427"/>
    </source>
</evidence>
<organism evidence="9 10">
    <name type="scientific">Acetobacter ghanensis</name>
    <dbReference type="NCBI Taxonomy" id="431306"/>
    <lineage>
        <taxon>Bacteria</taxon>
        <taxon>Pseudomonadati</taxon>
        <taxon>Pseudomonadota</taxon>
        <taxon>Alphaproteobacteria</taxon>
        <taxon>Acetobacterales</taxon>
        <taxon>Acetobacteraceae</taxon>
        <taxon>Acetobacter</taxon>
    </lineage>
</organism>
<evidence type="ECO:0000259" key="8">
    <source>
        <dbReference type="Pfam" id="PF00590"/>
    </source>
</evidence>
<dbReference type="PANTHER" id="PTHR43467">
    <property type="entry name" value="COBALT-PRECORRIN-2 C(20)-METHYLTRANSFERASE"/>
    <property type="match status" value="1"/>
</dbReference>
<dbReference type="PANTHER" id="PTHR43467:SF2">
    <property type="entry name" value="COBALT-PRECORRIN-2 C(20)-METHYLTRANSFERASE"/>
    <property type="match status" value="1"/>
</dbReference>
<keyword evidence="10" id="KW-1185">Reference proteome</keyword>
<dbReference type="EMBL" id="WOTE01000007">
    <property type="protein sequence ID" value="NHO40239.1"/>
    <property type="molecule type" value="Genomic_DNA"/>
</dbReference>
<dbReference type="Pfam" id="PF00590">
    <property type="entry name" value="TP_methylase"/>
    <property type="match status" value="1"/>
</dbReference>
<dbReference type="Gene3D" id="3.30.950.10">
    <property type="entry name" value="Methyltransferase, Cobalt-precorrin-4 Transmethylase, Domain 2"/>
    <property type="match status" value="1"/>
</dbReference>
<dbReference type="InterPro" id="IPR035996">
    <property type="entry name" value="4pyrrol_Methylase_sf"/>
</dbReference>
<dbReference type="InterPro" id="IPR012382">
    <property type="entry name" value="CobI/CbiL"/>
</dbReference>
<comment type="similarity">
    <text evidence="2 7">Belongs to the precorrin methyltransferase family.</text>
</comment>
<dbReference type="Gene3D" id="3.40.1010.10">
    <property type="entry name" value="Cobalt-precorrin-4 Transmethylase, Domain 1"/>
    <property type="match status" value="1"/>
</dbReference>
<dbReference type="GO" id="GO:0032259">
    <property type="term" value="P:methylation"/>
    <property type="evidence" value="ECO:0007669"/>
    <property type="project" value="UniProtKB-KW"/>
</dbReference>
<dbReference type="RefSeq" id="WP_157065339.1">
    <property type="nucleotide sequence ID" value="NZ_LN609302.1"/>
</dbReference>
<keyword evidence="3" id="KW-0169">Cobalamin biosynthesis</keyword>
<comment type="pathway">
    <text evidence="1">Cofactor biosynthesis; adenosylcobalamin biosynthesis.</text>
</comment>
<keyword evidence="5 9" id="KW-0808">Transferase</keyword>
<sequence length="241" mass="26327">MMAGTLSIVGVGPGDPELMTLRAARLIGSAPVVAYFCRENHPSQARTIAQAHIAPTTEELRLVYPFTTEISVNDPAYHQNMAAFYNQSADRLAEVLASGRDVTLLCEGDPFLYGSAMYVFDRLRKHWNTQVVPGIMAMNGCWSQAQAPMTHGDDVLCVLPATLPEDELADWLKRADAAVVMKIGRNMPHVRKAISQSGRMEDAVYVERGTQGGQVIAPLAEREGTAPYFSLVLLPGRKGVR</sequence>
<comment type="caution">
    <text evidence="9">The sequence shown here is derived from an EMBL/GenBank/DDBJ whole genome shotgun (WGS) entry which is preliminary data.</text>
</comment>
<dbReference type="CDD" id="cd11645">
    <property type="entry name" value="Precorrin_2_C20_MT"/>
    <property type="match status" value="1"/>
</dbReference>
<evidence type="ECO:0000256" key="4">
    <source>
        <dbReference type="ARBA" id="ARBA00022603"/>
    </source>
</evidence>
<evidence type="ECO:0000256" key="1">
    <source>
        <dbReference type="ARBA" id="ARBA00004953"/>
    </source>
</evidence>
<dbReference type="NCBIfam" id="TIGR01467">
    <property type="entry name" value="cobI_cbiL"/>
    <property type="match status" value="1"/>
</dbReference>
<dbReference type="EC" id="2.1.1.130" evidence="9"/>
<evidence type="ECO:0000313" key="10">
    <source>
        <dbReference type="Proteomes" id="UP000657200"/>
    </source>
</evidence>
<accession>A0ABX0KJE7</accession>
<dbReference type="InterPro" id="IPR014777">
    <property type="entry name" value="4pyrrole_Mease_sub1"/>
</dbReference>
<evidence type="ECO:0000256" key="2">
    <source>
        <dbReference type="ARBA" id="ARBA00005879"/>
    </source>
</evidence>
<dbReference type="GO" id="GO:0030788">
    <property type="term" value="F:precorrin-2 C20-methyltransferase activity"/>
    <property type="evidence" value="ECO:0007669"/>
    <property type="project" value="UniProtKB-EC"/>
</dbReference>
<dbReference type="PIRSF" id="PIRSF036427">
    <property type="entry name" value="Precrrn-2_mtase"/>
    <property type="match status" value="1"/>
</dbReference>
<dbReference type="NCBIfam" id="NF004647">
    <property type="entry name" value="PRK05990.1"/>
    <property type="match status" value="1"/>
</dbReference>
<dbReference type="InterPro" id="IPR000878">
    <property type="entry name" value="4pyrrol_Mease"/>
</dbReference>
<evidence type="ECO:0000256" key="3">
    <source>
        <dbReference type="ARBA" id="ARBA00022573"/>
    </source>
</evidence>
<feature type="domain" description="Tetrapyrrole methylase" evidence="8">
    <location>
        <begin position="5"/>
        <end position="217"/>
    </location>
</feature>
<dbReference type="SUPFAM" id="SSF53790">
    <property type="entry name" value="Tetrapyrrole methylase"/>
    <property type="match status" value="1"/>
</dbReference>
<dbReference type="Proteomes" id="UP000657200">
    <property type="component" value="Unassembled WGS sequence"/>
</dbReference>
<dbReference type="InterPro" id="IPR006364">
    <property type="entry name" value="CobI/CbiL/CobIJ_dom"/>
</dbReference>
<evidence type="ECO:0000256" key="5">
    <source>
        <dbReference type="ARBA" id="ARBA00022679"/>
    </source>
</evidence>
<name>A0ABX0KJE7_9PROT</name>
<proteinExistence type="inferred from homology"/>
<evidence type="ECO:0000256" key="6">
    <source>
        <dbReference type="ARBA" id="ARBA00022691"/>
    </source>
</evidence>
<dbReference type="InterPro" id="IPR014776">
    <property type="entry name" value="4pyrrole_Mease_sub2"/>
</dbReference>
<protein>
    <submittedName>
        <fullName evidence="9">Precorrin-2 C(20)-methyltransferase</fullName>
        <ecNumber evidence="9">2.1.1.130</ecNumber>
    </submittedName>
</protein>
<reference evidence="9 10" key="1">
    <citation type="journal article" date="2020" name="Int. J. Syst. Evol. Microbiol.">
        <title>Novel acetic acid bacteria from cider fermentations: Acetobacter conturbans sp. nov. and Acetobacter fallax sp. nov.</title>
        <authorList>
            <person name="Sombolestani A.S."/>
            <person name="Cleenwerck I."/>
            <person name="Cnockaert M."/>
            <person name="Borremans W."/>
            <person name="Wieme A.D."/>
            <person name="De Vuyst L."/>
            <person name="Vandamme P."/>
        </authorList>
    </citation>
    <scope>NUCLEOTIDE SEQUENCE [LARGE SCALE GENOMIC DNA]</scope>
    <source>
        <strain evidence="9 10">LMG 23848</strain>
    </source>
</reference>
<keyword evidence="4 9" id="KW-0489">Methyltransferase</keyword>